<dbReference type="InterPro" id="IPR027417">
    <property type="entry name" value="P-loop_NTPase"/>
</dbReference>
<dbReference type="SUPFAM" id="SSF52540">
    <property type="entry name" value="P-loop containing nucleoside triphosphate hydrolases"/>
    <property type="match status" value="1"/>
</dbReference>
<dbReference type="Proteomes" id="UP000001726">
    <property type="component" value="Chromosome"/>
</dbReference>
<accession>B2VJC5</accession>
<evidence type="ECO:0000259" key="1">
    <source>
        <dbReference type="Pfam" id="PF00004"/>
    </source>
</evidence>
<dbReference type="KEGG" id="eta:ETA_14500"/>
<dbReference type="Pfam" id="PF00004">
    <property type="entry name" value="AAA"/>
    <property type="match status" value="1"/>
</dbReference>
<protein>
    <recommendedName>
        <fullName evidence="1">ATPase AAA-type core domain-containing protein</fullName>
    </recommendedName>
</protein>
<dbReference type="RefSeq" id="WP_012441190.1">
    <property type="nucleotide sequence ID" value="NC_010694.1"/>
</dbReference>
<name>B2VJC5_ERWT9</name>
<sequence>MGIAGIRSSRGDGYQTLVAFDWALKVLSDRDYQWLEIDSINSSVDDVVIGKVGGARIACQCKKNQPHFKAWTIADLADELDKAAHLLASDQNVKVRFYSRNNFGALAKLKEHSSTQHDENSYRQSLGKELQAVDKDLSAQLAKVTPNLSTFTFLCRTHFVATDDMDRMNEDLHQRLRQLVSNPEAAFNALWVKLDKLGGRMDDDSLSVAMQHRLTKGDLQTIIQQAGAMLAPPMDSAEIRHSFASTSAIGRSWRRDIAGQRISASIVDELLAAIDAQNRSILLTGLPGSGKTCAMLALQEALEERAKTRSDIVPLFIQSREFADLATSEGRQSQGLAAQWVENVARLAEDSRVIVVIDSLDVLSIARDHRVLQYFLAQIERLLSIPNVTVVTACRDFDRHYDHLIAARQWDSEVTCQPLDWDSEIVPLLDTLGIATAAIDAVTRELIRNPRELALFVELAQRDGSFNVVTSQALAQRYLDTIVRANNELGNTAIVALETIAAEMLQSRSLVIPHQRFTASQDIQRKLCSLNVLQETQDGKLTFGHQTLLDVLVISGAMRNGVTLDEFIHSLPPVPFVRPSIRSFVAQLALGERREFRKQLRTVLAGSTPFHIKRLVAGSFAGQLPEDEDWLLIRDLREKHRAVFQIIYTAAGEIEWHRFWLKYLVPHLKIMRDAEGMVAHAWHIAQWSNKDCAGVIAFWMEVLSLEWLDGNGIAYRLGIYLSAITPENLILVAPLLERLLAMPLPERSALGRVIANCVAAGVVDDALLWRYITVDGISDEDMLQFSFGNKLRCMAHEFGNQNDHFLRQRMMQSSALLDLALGSIEHWSNARAPRYGIPCTDYRDGFLKETSYSDTHSQKITGHKSSMNILLEAVEAAVLQHAKTHSDWWQKNRERLCFHPEGALRYFAILACTASPEANIDLTGRMLSDKTMLASELSFESGELIASAFRLLAAPAQDAVMASILSMRTATSGLWVMKAQAELIIAIPCHLRSAEVQTVVDACEKKAGIVVRQPRIHVQSGIVGAPFSFEVFLDISDSWVLRLLAHYAGHSHRDGEDFLIGGEREVGGQLQEAASRQPSRFLNILSVRWTEIPNGFRDHIINGAANYLAYRYGNLHSHGTWQAVEEPDASRLASQILNELERHPTEWRHRRSTANALEACANVIQSSQEAERLILIAADFASLDEADPIEGDSINLIDIGINMAKGDVADALMILTENFLEQGNEFPELLVPTLRRFASDKHPAVRALMLRRLPRLQSKCFDLGWELFHLAMQDTSGLWQIAEPCLYSSYHHHFEVVRPLLARLRDEGSGKDLETWGRISALAAVTPHVNFGEFSDDLNALNSTEAWCGAANVWTNAENIRQHREQCLEGINSGLHSGGPHALEVARQTAHIFDGNTDVIFVPTELISRCFSVFESYSRWGDEQHHLYGFHQWLNAMAQQDPDQALTAAEIYLACFSDGTSYLHNDDDSLTQLITRLFAEAEEREESDEGVMLQRVVGVQDRLLSLGVNGVEEWLKAAERP</sequence>
<dbReference type="Gene3D" id="3.40.50.300">
    <property type="entry name" value="P-loop containing nucleotide triphosphate hydrolases"/>
    <property type="match status" value="1"/>
</dbReference>
<evidence type="ECO:0000313" key="3">
    <source>
        <dbReference type="Proteomes" id="UP000001726"/>
    </source>
</evidence>
<reference evidence="2 3" key="1">
    <citation type="journal article" date="2008" name="Environ. Microbiol.">
        <title>The genome of Erwinia tasmaniensis strain Et1/99, a non-pathogenic bacterium in the genus Erwinia.</title>
        <authorList>
            <person name="Kube M."/>
            <person name="Migdoll A.M."/>
            <person name="Mueller I."/>
            <person name="Kuhl H."/>
            <person name="Beck A."/>
            <person name="Reinhardt R."/>
            <person name="Geider K."/>
        </authorList>
    </citation>
    <scope>NUCLEOTIDE SEQUENCE [LARGE SCALE GENOMIC DNA]</scope>
    <source>
        <strain evidence="3">DSM 17950 / CFBP 7177 / CIP 109463 / NCPPB 4357 / Et1/99</strain>
    </source>
</reference>
<dbReference type="InterPro" id="IPR003959">
    <property type="entry name" value="ATPase_AAA_core"/>
</dbReference>
<dbReference type="STRING" id="465817.ETA_14500"/>
<dbReference type="eggNOG" id="COG5635">
    <property type="taxonomic scope" value="Bacteria"/>
</dbReference>
<dbReference type="HOGENOM" id="CLU_247620_0_0_6"/>
<dbReference type="GO" id="GO:0005524">
    <property type="term" value="F:ATP binding"/>
    <property type="evidence" value="ECO:0007669"/>
    <property type="project" value="InterPro"/>
</dbReference>
<feature type="domain" description="ATPase AAA-type core" evidence="1">
    <location>
        <begin position="281"/>
        <end position="408"/>
    </location>
</feature>
<dbReference type="EMBL" id="CU468135">
    <property type="protein sequence ID" value="CAO96496.1"/>
    <property type="molecule type" value="Genomic_DNA"/>
</dbReference>
<dbReference type="OrthoDB" id="8889741at2"/>
<organism evidence="2 3">
    <name type="scientific">Erwinia tasmaniensis (strain DSM 17950 / CFBP 7177 / CIP 109463 / NCPPB 4357 / Et1/99)</name>
    <dbReference type="NCBI Taxonomy" id="465817"/>
    <lineage>
        <taxon>Bacteria</taxon>
        <taxon>Pseudomonadati</taxon>
        <taxon>Pseudomonadota</taxon>
        <taxon>Gammaproteobacteria</taxon>
        <taxon>Enterobacterales</taxon>
        <taxon>Erwiniaceae</taxon>
        <taxon>Erwinia</taxon>
    </lineage>
</organism>
<dbReference type="GO" id="GO:0016887">
    <property type="term" value="F:ATP hydrolysis activity"/>
    <property type="evidence" value="ECO:0007669"/>
    <property type="project" value="InterPro"/>
</dbReference>
<gene>
    <name evidence="2" type="ordered locus">ETA_14500</name>
</gene>
<keyword evidence="3" id="KW-1185">Reference proteome</keyword>
<evidence type="ECO:0000313" key="2">
    <source>
        <dbReference type="EMBL" id="CAO96496.1"/>
    </source>
</evidence>
<proteinExistence type="predicted"/>